<dbReference type="SUPFAM" id="SSF55811">
    <property type="entry name" value="Nudix"/>
    <property type="match status" value="1"/>
</dbReference>
<dbReference type="GO" id="GO:0005634">
    <property type="term" value="C:nucleus"/>
    <property type="evidence" value="ECO:0007669"/>
    <property type="project" value="TreeGrafter"/>
</dbReference>
<reference evidence="3" key="1">
    <citation type="submission" date="2023-03" db="EMBL/GenBank/DDBJ databases">
        <title>Mating type loci evolution in Malassezia.</title>
        <authorList>
            <person name="Coelho M.A."/>
        </authorList>
    </citation>
    <scope>NUCLEOTIDE SEQUENCE</scope>
    <source>
        <strain evidence="3">CBS 10434</strain>
    </source>
</reference>
<name>A0AAF0EA38_9BASI</name>
<protein>
    <submittedName>
        <fullName evidence="3">ADP-ribose diphosphatase</fullName>
        <ecNumber evidence="3">3.6.1.13</ecNumber>
    </submittedName>
</protein>
<dbReference type="InterPro" id="IPR000086">
    <property type="entry name" value="NUDIX_hydrolase_dom"/>
</dbReference>
<gene>
    <name evidence="3" type="ORF">MCAP1_003161</name>
</gene>
<evidence type="ECO:0000256" key="1">
    <source>
        <dbReference type="ARBA" id="ARBA00022801"/>
    </source>
</evidence>
<dbReference type="GO" id="GO:0047631">
    <property type="term" value="F:ADP-ribose diphosphatase activity"/>
    <property type="evidence" value="ECO:0007669"/>
    <property type="project" value="UniProtKB-EC"/>
</dbReference>
<evidence type="ECO:0000313" key="4">
    <source>
        <dbReference type="Proteomes" id="UP001220961"/>
    </source>
</evidence>
<dbReference type="PROSITE" id="PS51462">
    <property type="entry name" value="NUDIX"/>
    <property type="match status" value="1"/>
</dbReference>
<organism evidence="3 4">
    <name type="scientific">Malassezia caprae</name>
    <dbReference type="NCBI Taxonomy" id="1381934"/>
    <lineage>
        <taxon>Eukaryota</taxon>
        <taxon>Fungi</taxon>
        <taxon>Dikarya</taxon>
        <taxon>Basidiomycota</taxon>
        <taxon>Ustilaginomycotina</taxon>
        <taxon>Malasseziomycetes</taxon>
        <taxon>Malasseziales</taxon>
        <taxon>Malasseziaceae</taxon>
        <taxon>Malassezia</taxon>
    </lineage>
</organism>
<dbReference type="Pfam" id="PF00293">
    <property type="entry name" value="NUDIX"/>
    <property type="match status" value="1"/>
</dbReference>
<sequence>MSSAFDIKQSRVLQSRPLSNDDAKWVGLRAIDWKDAAGKARVWESADPVAILAIVKRPSVDPHVLLVSQFRPPVGYCVIELPAGLIDSGEEGDQGAKEAALRELREETGYGDKAQGASISIKSLSTIMYNDPGLTGANMKLCVIDITLESNAPEPLAEPDEGEYIEKHLVPLRQLSESLHEFEARGYAIDARLAHIAEGISLGIHL</sequence>
<dbReference type="EC" id="3.6.1.13" evidence="3"/>
<dbReference type="InterPro" id="IPR015797">
    <property type="entry name" value="NUDIX_hydrolase-like_dom_sf"/>
</dbReference>
<dbReference type="GO" id="GO:0006753">
    <property type="term" value="P:nucleoside phosphate metabolic process"/>
    <property type="evidence" value="ECO:0007669"/>
    <property type="project" value="TreeGrafter"/>
</dbReference>
<feature type="domain" description="Nudix hydrolase" evidence="2">
    <location>
        <begin position="44"/>
        <end position="192"/>
    </location>
</feature>
<evidence type="ECO:0000313" key="3">
    <source>
        <dbReference type="EMBL" id="WFD20906.1"/>
    </source>
</evidence>
<dbReference type="CDD" id="cd18888">
    <property type="entry name" value="NUDIX_ADPRase_Nudt5"/>
    <property type="match status" value="1"/>
</dbReference>
<dbReference type="AlphaFoldDB" id="A0AAF0EA38"/>
<evidence type="ECO:0000259" key="2">
    <source>
        <dbReference type="PROSITE" id="PS51462"/>
    </source>
</evidence>
<dbReference type="PANTHER" id="PTHR11839:SF1">
    <property type="entry name" value="ADP-SUGAR PYROPHOSPHATASE"/>
    <property type="match status" value="1"/>
</dbReference>
<keyword evidence="1 3" id="KW-0378">Hydrolase</keyword>
<proteinExistence type="predicted"/>
<keyword evidence="4" id="KW-1185">Reference proteome</keyword>
<dbReference type="PANTHER" id="PTHR11839">
    <property type="entry name" value="UDP/ADP-SUGAR PYROPHOSPHATASE"/>
    <property type="match status" value="1"/>
</dbReference>
<dbReference type="EMBL" id="CP119914">
    <property type="protein sequence ID" value="WFD20906.1"/>
    <property type="molecule type" value="Genomic_DNA"/>
</dbReference>
<dbReference type="Gene3D" id="3.90.79.10">
    <property type="entry name" value="Nucleoside Triphosphate Pyrophosphohydrolase"/>
    <property type="match status" value="1"/>
</dbReference>
<dbReference type="Proteomes" id="UP001220961">
    <property type="component" value="Chromosome 7"/>
</dbReference>
<accession>A0AAF0EA38</accession>
<dbReference type="GO" id="GO:0019693">
    <property type="term" value="P:ribose phosphate metabolic process"/>
    <property type="evidence" value="ECO:0007669"/>
    <property type="project" value="TreeGrafter"/>
</dbReference>